<proteinExistence type="predicted"/>
<dbReference type="EMBL" id="LJGW01000143">
    <property type="protein sequence ID" value="OEV12419.1"/>
    <property type="molecule type" value="Genomic_DNA"/>
</dbReference>
<dbReference type="SUPFAM" id="SSF47741">
    <property type="entry name" value="CO dehydrogenase ISP C-domain like"/>
    <property type="match status" value="1"/>
</dbReference>
<organism evidence="7 8">
    <name type="scientific">Streptomyces nanshensis</name>
    <dbReference type="NCBI Taxonomy" id="518642"/>
    <lineage>
        <taxon>Bacteria</taxon>
        <taxon>Bacillati</taxon>
        <taxon>Actinomycetota</taxon>
        <taxon>Actinomycetes</taxon>
        <taxon>Kitasatosporales</taxon>
        <taxon>Streptomycetaceae</taxon>
        <taxon>Streptomyces</taxon>
    </lineage>
</organism>
<dbReference type="InterPro" id="IPR012675">
    <property type="entry name" value="Beta-grasp_dom_sf"/>
</dbReference>
<name>A0A1E7L8B4_9ACTN</name>
<evidence type="ECO:0000259" key="6">
    <source>
        <dbReference type="PROSITE" id="PS51085"/>
    </source>
</evidence>
<sequence length="185" mass="19118">MSVPLRFRLNGEDIEMQVKDAGAPLLDVLRHDLGLTGTKSGCEIGYCGACTVIVDGEAVPACLQMAGLLEGRDVRTIEDLGGPGGLDPVQRAFVEEAGFQCGFCTPGHVMALRALLDEDPAPDEEQLRTTVDGNYCRCTGYVKILDSARRAVALQAGAAQAAAAEAGAADAGAGDVGSAPGQELR</sequence>
<evidence type="ECO:0000256" key="2">
    <source>
        <dbReference type="ARBA" id="ARBA00022723"/>
    </source>
</evidence>
<dbReference type="Pfam" id="PF00111">
    <property type="entry name" value="Fer2"/>
    <property type="match status" value="1"/>
</dbReference>
<keyword evidence="1" id="KW-0001">2Fe-2S</keyword>
<dbReference type="GO" id="GO:0016491">
    <property type="term" value="F:oxidoreductase activity"/>
    <property type="evidence" value="ECO:0007669"/>
    <property type="project" value="UniProtKB-KW"/>
</dbReference>
<evidence type="ECO:0000313" key="8">
    <source>
        <dbReference type="Proteomes" id="UP000176005"/>
    </source>
</evidence>
<dbReference type="GO" id="GO:0046872">
    <property type="term" value="F:metal ion binding"/>
    <property type="evidence" value="ECO:0007669"/>
    <property type="project" value="UniProtKB-KW"/>
</dbReference>
<dbReference type="Gene3D" id="3.10.20.30">
    <property type="match status" value="1"/>
</dbReference>
<evidence type="ECO:0000256" key="1">
    <source>
        <dbReference type="ARBA" id="ARBA00022714"/>
    </source>
</evidence>
<protein>
    <recommendedName>
        <fullName evidence="6">2Fe-2S ferredoxin-type domain-containing protein</fullName>
    </recommendedName>
</protein>
<dbReference type="PANTHER" id="PTHR44379">
    <property type="entry name" value="OXIDOREDUCTASE WITH IRON-SULFUR SUBUNIT"/>
    <property type="match status" value="1"/>
</dbReference>
<feature type="domain" description="2Fe-2S ferredoxin-type" evidence="6">
    <location>
        <begin position="3"/>
        <end position="80"/>
    </location>
</feature>
<comment type="caution">
    <text evidence="7">The sequence shown here is derived from an EMBL/GenBank/DDBJ whole genome shotgun (WGS) entry which is preliminary data.</text>
</comment>
<evidence type="ECO:0000256" key="3">
    <source>
        <dbReference type="ARBA" id="ARBA00023002"/>
    </source>
</evidence>
<dbReference type="SUPFAM" id="SSF54292">
    <property type="entry name" value="2Fe-2S ferredoxin-like"/>
    <property type="match status" value="1"/>
</dbReference>
<dbReference type="PATRIC" id="fig|518642.10.peg.1192"/>
<accession>A0A1E7L8B4</accession>
<keyword evidence="5" id="KW-0411">Iron-sulfur</keyword>
<dbReference type="CDD" id="cd00207">
    <property type="entry name" value="fer2"/>
    <property type="match status" value="1"/>
</dbReference>
<dbReference type="PANTHER" id="PTHR44379:SF8">
    <property type="entry name" value="XANTHINE DEHYDROGENASE IRON-SULFUR-BINDING SUBUNIT XDHC-RELATED"/>
    <property type="match status" value="1"/>
</dbReference>
<dbReference type="PROSITE" id="PS00197">
    <property type="entry name" value="2FE2S_FER_1"/>
    <property type="match status" value="1"/>
</dbReference>
<dbReference type="PROSITE" id="PS51085">
    <property type="entry name" value="2FE2S_FER_2"/>
    <property type="match status" value="1"/>
</dbReference>
<dbReference type="Pfam" id="PF01799">
    <property type="entry name" value="Fer2_2"/>
    <property type="match status" value="1"/>
</dbReference>
<evidence type="ECO:0000256" key="5">
    <source>
        <dbReference type="ARBA" id="ARBA00023014"/>
    </source>
</evidence>
<keyword evidence="2" id="KW-0479">Metal-binding</keyword>
<dbReference type="InterPro" id="IPR036884">
    <property type="entry name" value="2Fe-2S-bd_dom_sf"/>
</dbReference>
<keyword evidence="8" id="KW-1185">Reference proteome</keyword>
<dbReference type="InterPro" id="IPR051452">
    <property type="entry name" value="Diverse_Oxidoreductases"/>
</dbReference>
<dbReference type="InterPro" id="IPR006058">
    <property type="entry name" value="2Fe2S_fd_BS"/>
</dbReference>
<gene>
    <name evidence="7" type="ORF">AN218_08395</name>
</gene>
<dbReference type="InterPro" id="IPR002888">
    <property type="entry name" value="2Fe-2S-bd"/>
</dbReference>
<evidence type="ECO:0000313" key="7">
    <source>
        <dbReference type="EMBL" id="OEV12419.1"/>
    </source>
</evidence>
<dbReference type="InterPro" id="IPR036010">
    <property type="entry name" value="2Fe-2S_ferredoxin-like_sf"/>
</dbReference>
<keyword evidence="4" id="KW-0408">Iron</keyword>
<keyword evidence="3" id="KW-0560">Oxidoreductase</keyword>
<dbReference type="AlphaFoldDB" id="A0A1E7L8B4"/>
<evidence type="ECO:0000256" key="4">
    <source>
        <dbReference type="ARBA" id="ARBA00023004"/>
    </source>
</evidence>
<dbReference type="Gene3D" id="1.10.150.120">
    <property type="entry name" value="[2Fe-2S]-binding domain"/>
    <property type="match status" value="1"/>
</dbReference>
<reference evidence="7 8" key="1">
    <citation type="journal article" date="2016" name="Front. Microbiol.">
        <title>Comparative Genomics Analysis of Streptomyces Species Reveals Their Adaptation to the Marine Environment and Their Diversity at the Genomic Level.</title>
        <authorList>
            <person name="Tian X."/>
            <person name="Zhang Z."/>
            <person name="Yang T."/>
            <person name="Chen M."/>
            <person name="Li J."/>
            <person name="Chen F."/>
            <person name="Yang J."/>
            <person name="Li W."/>
            <person name="Zhang B."/>
            <person name="Zhang Z."/>
            <person name="Wu J."/>
            <person name="Zhang C."/>
            <person name="Long L."/>
            <person name="Xiao J."/>
        </authorList>
    </citation>
    <scope>NUCLEOTIDE SEQUENCE [LARGE SCALE GENOMIC DNA]</scope>
    <source>
        <strain evidence="7 8">SCSIO 10429</strain>
    </source>
</reference>
<dbReference type="InterPro" id="IPR001041">
    <property type="entry name" value="2Fe-2S_ferredoxin-type"/>
</dbReference>
<dbReference type="GO" id="GO:0051537">
    <property type="term" value="F:2 iron, 2 sulfur cluster binding"/>
    <property type="evidence" value="ECO:0007669"/>
    <property type="project" value="UniProtKB-KW"/>
</dbReference>
<dbReference type="Proteomes" id="UP000176005">
    <property type="component" value="Unassembled WGS sequence"/>
</dbReference>